<feature type="domain" description="Peptidase M16 N-terminal" evidence="14">
    <location>
        <begin position="32"/>
        <end position="170"/>
    </location>
</feature>
<evidence type="ECO:0000313" key="18">
    <source>
        <dbReference type="EMBL" id="ESO09969.1"/>
    </source>
</evidence>
<dbReference type="EC" id="3.4.24.56" evidence="8"/>
<dbReference type="SUPFAM" id="SSF63411">
    <property type="entry name" value="LuxS/MPP-like metallohydrolase"/>
    <property type="match status" value="4"/>
</dbReference>
<evidence type="ECO:0000313" key="19">
    <source>
        <dbReference type="EnsemblMetazoa" id="HelroP109371"/>
    </source>
</evidence>
<sequence length="990" mass="113582">MNPKIKEIVNDITKPDEDNRLYRGIQFKNGLKVLLISDSTTDKSSAALDVNIGNMSDPDELPGLAHFCEHMLFLGTKKYPEENNYNKFLSEHGGSSNAYTSSENTNYYFDVSPDHLTGALDRFAQFFVCPLFTESATSRELNAVNSENDKNIQNDSWRMHQLEKSTFNPKHPYSKFGTGNKETLDIIPRQLGLNVREELLKFHGKFYSSNIMALAVLGKESLDELTTLVTSLFSDVENKNVTVPEWLDHPFGAEQAQTKLTVVPIMDVRSLNITWPTPDLHPYYKSNPGHYLGHLIGHEGPGSLLSELKKRGWVNTLAAGEGEGGKGFMFFSVQVDLTEDGIEHVEDIVSLVFQYLKMLKKEGVKEWIFSECQKLSAMSFRFKDKTKPSDYTSKCASKMQIFPLKEVLSGGYFYDLFKPELIDMVLDKLSPEHLRLCVVGKKFAGTTNVKEKWYGTDYSITKIPKDVIDGWRNIELNERFLLPEVNDFIPTNFELLPITPKSILLPSIIHESNISRIWYCQDSKFKLPKACFTVQIFSSSSYSDPLSANLTFMYGQMLKDILNEYLYAAELSGVKYDLNCNAYGLQISIGGYNDKQQNLLRKIVEKGLQFDVNKQRFDILLENYVRALKNFRAEQPHQHAIYYTSLLISEQQWTKEELLEATEETKFEKLLNFVPQLFGQVFLEAFVYGNVSIEKAKVMVDLIEQALIDTYKTRPLLPSQQRRFREVQLPDGGCYRYCRENDVHKSSSLEIYYQCCPQETHSNMLLELFCQIISEPCYDILRTQEQLGYIVFSGVRRLHGVQGLRIIVQSDRSPAYVEQRIELFMLKMKKYIEEMTEDIFQKHVNAVATKRLEKPKRLAAQNHRYWSEISNQFYNFQRDEVEVSHLKTLTKKDIINFYEEMFASDAPKRHKLSVHVVSTASPSLSPTVDANVDSSPTKSPLSTNVITNGDETDSNIDIKFQPIEDVQSFKRNLGLFPLPVSNLTMYKSKL</sequence>
<keyword evidence="4" id="KW-0378">Hydrolase</keyword>
<dbReference type="InterPro" id="IPR011249">
    <property type="entry name" value="Metalloenz_LuxS/M16"/>
</dbReference>
<keyword evidence="5" id="KW-0862">Zinc</keyword>
<evidence type="ECO:0000256" key="1">
    <source>
        <dbReference type="ARBA" id="ARBA00007261"/>
    </source>
</evidence>
<organism evidence="19 20">
    <name type="scientific">Helobdella robusta</name>
    <name type="common">Californian leech</name>
    <dbReference type="NCBI Taxonomy" id="6412"/>
    <lineage>
        <taxon>Eukaryota</taxon>
        <taxon>Metazoa</taxon>
        <taxon>Spiralia</taxon>
        <taxon>Lophotrochozoa</taxon>
        <taxon>Annelida</taxon>
        <taxon>Clitellata</taxon>
        <taxon>Hirudinea</taxon>
        <taxon>Rhynchobdellida</taxon>
        <taxon>Glossiphoniidae</taxon>
        <taxon>Helobdella</taxon>
    </lineage>
</organism>
<reference evidence="20" key="1">
    <citation type="submission" date="2012-12" db="EMBL/GenBank/DDBJ databases">
        <authorList>
            <person name="Hellsten U."/>
            <person name="Grimwood J."/>
            <person name="Chapman J.A."/>
            <person name="Shapiro H."/>
            <person name="Aerts A."/>
            <person name="Otillar R.P."/>
            <person name="Terry A.Y."/>
            <person name="Boore J.L."/>
            <person name="Simakov O."/>
            <person name="Marletaz F."/>
            <person name="Cho S.-J."/>
            <person name="Edsinger-Gonzales E."/>
            <person name="Havlak P."/>
            <person name="Kuo D.-H."/>
            <person name="Larsson T."/>
            <person name="Lv J."/>
            <person name="Arendt D."/>
            <person name="Savage R."/>
            <person name="Osoegawa K."/>
            <person name="de Jong P."/>
            <person name="Lindberg D.R."/>
            <person name="Seaver E.C."/>
            <person name="Weisblat D.A."/>
            <person name="Putnam N.H."/>
            <person name="Grigoriev I.V."/>
            <person name="Rokhsar D.S."/>
        </authorList>
    </citation>
    <scope>NUCLEOTIDE SEQUENCE</scope>
</reference>
<feature type="domain" description="Coenzyme PQQ synthesis protein F-like C-terminal lobe" evidence="17">
    <location>
        <begin position="768"/>
        <end position="866"/>
    </location>
</feature>
<dbReference type="GeneID" id="20195080"/>
<dbReference type="Pfam" id="PF05193">
    <property type="entry name" value="Peptidase_M16_C"/>
    <property type="match status" value="1"/>
</dbReference>
<evidence type="ECO:0000256" key="6">
    <source>
        <dbReference type="ARBA" id="ARBA00023049"/>
    </source>
</evidence>
<evidence type="ECO:0000256" key="10">
    <source>
        <dbReference type="ARBA" id="ARBA00074992"/>
    </source>
</evidence>
<dbReference type="GO" id="GO:0005829">
    <property type="term" value="C:cytosol"/>
    <property type="evidence" value="ECO:0000318"/>
    <property type="project" value="GO_Central"/>
</dbReference>
<evidence type="ECO:0000259" key="16">
    <source>
        <dbReference type="Pfam" id="PF16187"/>
    </source>
</evidence>
<evidence type="ECO:0000256" key="13">
    <source>
        <dbReference type="SAM" id="MobiDB-lite"/>
    </source>
</evidence>
<dbReference type="GO" id="GO:0051603">
    <property type="term" value="P:proteolysis involved in protein catabolic process"/>
    <property type="evidence" value="ECO:0000318"/>
    <property type="project" value="GO_Central"/>
</dbReference>
<reference evidence="19" key="3">
    <citation type="submission" date="2015-06" db="UniProtKB">
        <authorList>
            <consortium name="EnsemblMetazoa"/>
        </authorList>
    </citation>
    <scope>IDENTIFICATION</scope>
</reference>
<dbReference type="FunFam" id="3.30.830.10:FF:000005">
    <property type="entry name" value="nardilysin isoform X1"/>
    <property type="match status" value="1"/>
</dbReference>
<dbReference type="FunFam" id="3.30.830.10:FF:000004">
    <property type="entry name" value="Putative insulin-degrading enzyme"/>
    <property type="match status" value="1"/>
</dbReference>
<dbReference type="EnsemblMetazoa" id="HelroT109371">
    <property type="protein sequence ID" value="HelroP109371"/>
    <property type="gene ID" value="HelroG109371"/>
</dbReference>
<dbReference type="InParanoid" id="T1EES8"/>
<dbReference type="InterPro" id="IPR001431">
    <property type="entry name" value="Pept_M16_Zn_BS"/>
</dbReference>
<evidence type="ECO:0000256" key="3">
    <source>
        <dbReference type="ARBA" id="ARBA00022723"/>
    </source>
</evidence>
<proteinExistence type="inferred from homology"/>
<dbReference type="Pfam" id="PF00675">
    <property type="entry name" value="Peptidase_M16"/>
    <property type="match status" value="1"/>
</dbReference>
<dbReference type="GO" id="GO:0043171">
    <property type="term" value="P:peptide catabolic process"/>
    <property type="evidence" value="ECO:0000318"/>
    <property type="project" value="GO_Central"/>
</dbReference>
<dbReference type="Pfam" id="PF22456">
    <property type="entry name" value="PqqF-like_C_4"/>
    <property type="match status" value="1"/>
</dbReference>
<evidence type="ECO:0000256" key="9">
    <source>
        <dbReference type="ARBA" id="ARBA00070422"/>
    </source>
</evidence>
<dbReference type="OrthoDB" id="952271at2759"/>
<protein>
    <recommendedName>
        <fullName evidence="9">Insulin-degrading enzyme</fullName>
        <ecNumber evidence="8">3.4.24.56</ecNumber>
    </recommendedName>
    <alternativeName>
        <fullName evidence="11">Insulin protease</fullName>
    </alternativeName>
    <alternativeName>
        <fullName evidence="10">Insulysin</fullName>
    </alternativeName>
</protein>
<evidence type="ECO:0000259" key="14">
    <source>
        <dbReference type="Pfam" id="PF00675"/>
    </source>
</evidence>
<dbReference type="EMBL" id="KB095905">
    <property type="protein sequence ID" value="ESO09969.1"/>
    <property type="molecule type" value="Genomic_DNA"/>
</dbReference>
<reference evidence="18 20" key="2">
    <citation type="journal article" date="2013" name="Nature">
        <title>Insights into bilaterian evolution from three spiralian genomes.</title>
        <authorList>
            <person name="Simakov O."/>
            <person name="Marletaz F."/>
            <person name="Cho S.J."/>
            <person name="Edsinger-Gonzales E."/>
            <person name="Havlak P."/>
            <person name="Hellsten U."/>
            <person name="Kuo D.H."/>
            <person name="Larsson T."/>
            <person name="Lv J."/>
            <person name="Arendt D."/>
            <person name="Savage R."/>
            <person name="Osoegawa K."/>
            <person name="de Jong P."/>
            <person name="Grimwood J."/>
            <person name="Chapman J.A."/>
            <person name="Shapiro H."/>
            <person name="Aerts A."/>
            <person name="Otillar R.P."/>
            <person name="Terry A.Y."/>
            <person name="Boore J.L."/>
            <person name="Grigoriev I.V."/>
            <person name="Lindberg D.R."/>
            <person name="Seaver E.C."/>
            <person name="Weisblat D.A."/>
            <person name="Putnam N.H."/>
            <person name="Rokhsar D.S."/>
        </authorList>
    </citation>
    <scope>NUCLEOTIDE SEQUENCE</scope>
</reference>
<dbReference type="Pfam" id="PF16187">
    <property type="entry name" value="Peptidase_M16_M"/>
    <property type="match status" value="1"/>
</dbReference>
<dbReference type="KEGG" id="hro:HELRODRAFT_109371"/>
<dbReference type="HOGENOM" id="CLU_004639_1_1_1"/>
<dbReference type="PROSITE" id="PS00143">
    <property type="entry name" value="INSULINASE"/>
    <property type="match status" value="1"/>
</dbReference>
<feature type="region of interest" description="Disordered" evidence="13">
    <location>
        <begin position="925"/>
        <end position="944"/>
    </location>
</feature>
<dbReference type="Gene3D" id="3.30.830.10">
    <property type="entry name" value="Metalloenzyme, LuxS/M16 peptidase-like"/>
    <property type="match status" value="4"/>
</dbReference>
<comment type="similarity">
    <text evidence="1 12">Belongs to the peptidase M16 family.</text>
</comment>
<dbReference type="PANTHER" id="PTHR43690">
    <property type="entry name" value="NARDILYSIN"/>
    <property type="match status" value="1"/>
</dbReference>
<evidence type="ECO:0000256" key="2">
    <source>
        <dbReference type="ARBA" id="ARBA00022670"/>
    </source>
</evidence>
<dbReference type="PANTHER" id="PTHR43690:SF18">
    <property type="entry name" value="INSULIN-DEGRADING ENZYME-RELATED"/>
    <property type="match status" value="1"/>
</dbReference>
<dbReference type="OMA" id="WIFDEMK"/>
<evidence type="ECO:0000256" key="12">
    <source>
        <dbReference type="RuleBase" id="RU004447"/>
    </source>
</evidence>
<evidence type="ECO:0000256" key="7">
    <source>
        <dbReference type="ARBA" id="ARBA00052248"/>
    </source>
</evidence>
<dbReference type="RefSeq" id="XP_009011783.1">
    <property type="nucleotide sequence ID" value="XM_009013535.1"/>
</dbReference>
<dbReference type="CTD" id="20195080"/>
<dbReference type="GO" id="GO:0005739">
    <property type="term" value="C:mitochondrion"/>
    <property type="evidence" value="ECO:0000318"/>
    <property type="project" value="GO_Central"/>
</dbReference>
<evidence type="ECO:0000256" key="5">
    <source>
        <dbReference type="ARBA" id="ARBA00022833"/>
    </source>
</evidence>
<dbReference type="AlphaFoldDB" id="T1EES8"/>
<keyword evidence="2" id="KW-0645">Protease</keyword>
<gene>
    <name evidence="19" type="primary">20195080</name>
    <name evidence="18" type="ORF">HELRODRAFT_109371</name>
</gene>
<dbReference type="FunCoup" id="T1EES8">
    <property type="interactions" value="1529"/>
</dbReference>
<keyword evidence="6" id="KW-0482">Metalloprotease</keyword>
<dbReference type="GO" id="GO:0046872">
    <property type="term" value="F:metal ion binding"/>
    <property type="evidence" value="ECO:0007669"/>
    <property type="project" value="UniProtKB-KW"/>
</dbReference>
<evidence type="ECO:0000256" key="4">
    <source>
        <dbReference type="ARBA" id="ARBA00022801"/>
    </source>
</evidence>
<dbReference type="EMBL" id="AMQM01002845">
    <property type="status" value="NOT_ANNOTATED_CDS"/>
    <property type="molecule type" value="Genomic_DNA"/>
</dbReference>
<accession>T1EES8</accession>
<dbReference type="eggNOG" id="KOG0959">
    <property type="taxonomic scope" value="Eukaryota"/>
</dbReference>
<feature type="domain" description="Peptidase M16 C-terminal" evidence="15">
    <location>
        <begin position="196"/>
        <end position="374"/>
    </location>
</feature>
<dbReference type="FunFam" id="3.30.830.10:FF:000007">
    <property type="entry name" value="Insulin-degrading enzyme"/>
    <property type="match status" value="1"/>
</dbReference>
<dbReference type="GO" id="GO:0004222">
    <property type="term" value="F:metalloendopeptidase activity"/>
    <property type="evidence" value="ECO:0000318"/>
    <property type="project" value="GO_Central"/>
</dbReference>
<evidence type="ECO:0000259" key="15">
    <source>
        <dbReference type="Pfam" id="PF05193"/>
    </source>
</evidence>
<comment type="catalytic activity">
    <reaction evidence="7">
        <text>Degradation of insulin, glucagon and other polypeptides. No action on proteins.</text>
        <dbReference type="EC" id="3.4.24.56"/>
    </reaction>
</comment>
<evidence type="ECO:0000259" key="17">
    <source>
        <dbReference type="Pfam" id="PF22456"/>
    </source>
</evidence>
<evidence type="ECO:0000313" key="20">
    <source>
        <dbReference type="Proteomes" id="UP000015101"/>
    </source>
</evidence>
<feature type="domain" description="Peptidase M16 middle/third" evidence="16">
    <location>
        <begin position="380"/>
        <end position="661"/>
    </location>
</feature>
<keyword evidence="20" id="KW-1185">Reference proteome</keyword>
<dbReference type="Proteomes" id="UP000015101">
    <property type="component" value="Unassembled WGS sequence"/>
</dbReference>
<name>T1EES8_HELRO</name>
<dbReference type="InterPro" id="IPR007863">
    <property type="entry name" value="Peptidase_M16_C"/>
</dbReference>
<evidence type="ECO:0000256" key="8">
    <source>
        <dbReference type="ARBA" id="ARBA00066874"/>
    </source>
</evidence>
<dbReference type="MEROPS" id="M16.008"/>
<dbReference type="InterPro" id="IPR054734">
    <property type="entry name" value="PqqF-like_C_4"/>
</dbReference>
<dbReference type="FunFam" id="3.30.830.10:FF:000003">
    <property type="entry name" value="Insulin-degrading enzyme"/>
    <property type="match status" value="1"/>
</dbReference>
<dbReference type="InterPro" id="IPR032632">
    <property type="entry name" value="Peptidase_M16_M"/>
</dbReference>
<dbReference type="InterPro" id="IPR050626">
    <property type="entry name" value="Peptidase_M16"/>
</dbReference>
<dbReference type="STRING" id="6412.T1EES8"/>
<evidence type="ECO:0000256" key="11">
    <source>
        <dbReference type="ARBA" id="ARBA00080349"/>
    </source>
</evidence>
<keyword evidence="3" id="KW-0479">Metal-binding</keyword>
<dbReference type="InterPro" id="IPR011765">
    <property type="entry name" value="Pept_M16_N"/>
</dbReference>